<keyword evidence="5" id="KW-1185">Reference proteome</keyword>
<evidence type="ECO:0000313" key="5">
    <source>
        <dbReference type="Proteomes" id="UP000019246"/>
    </source>
</evidence>
<reference evidence="4 5" key="1">
    <citation type="journal article" date="2014" name="Int. J. Syst. Evol. Microbiol.">
        <title>Listeria floridensis sp. nov., Listeria aquatica sp. nov., Listeria cornellensis sp. nov., Listeria riparia sp. nov. and Listeria grandensis sp. nov., from agricultural and natural environments.</title>
        <authorList>
            <person name="den Bakker H.C."/>
            <person name="Warchocki S."/>
            <person name="Wright E.M."/>
            <person name="Allred A.F."/>
            <person name="Ahlstrom C."/>
            <person name="Manuel C.S."/>
            <person name="Stasiewicz M.J."/>
            <person name="Burrell A."/>
            <person name="Roof S."/>
            <person name="Strawn L."/>
            <person name="Fortes E.D."/>
            <person name="Nightingale K.K."/>
            <person name="Kephart D."/>
            <person name="Wiedmann M."/>
        </authorList>
    </citation>
    <scope>NUCLEOTIDE SEQUENCE [LARGE SCALE GENOMIC DNA]</scope>
    <source>
        <strain evidence="4 5">FSL S10-1188</strain>
    </source>
</reference>
<proteinExistence type="predicted"/>
<sequence>MINSYQTNKEELEDKLRKLRAFHASSPSIFSEIASLKQAIDQGIAQTKTAWNPTTGTFMVPSQEKLAWVTTIRNFQKKKEEQEEPDTTGRTHTRIDLGDGTYVWAWSKDGRTLTQEDIQFTLKHDKWAGKDGGLGKILEKAESMKEKAKDFDPVKMFKEIADLFTPIGDGARVVTGKDPITGGKLSGGDRLLSLLFIIPLAKVGKYGGKGFKFVSEGMEDLNKINKKADKVKDAEKSVEKN</sequence>
<dbReference type="STRING" id="1265818.MAQA_03951"/>
<dbReference type="Proteomes" id="UP000019246">
    <property type="component" value="Unassembled WGS sequence"/>
</dbReference>
<dbReference type="InterPro" id="IPR027797">
    <property type="entry name" value="PT-TG_dom"/>
</dbReference>
<dbReference type="Pfam" id="PF14449">
    <property type="entry name" value="PT-TG"/>
    <property type="match status" value="1"/>
</dbReference>
<organism evidence="4 5">
    <name type="scientific">Listeria aquatica FSL S10-1188</name>
    <dbReference type="NCBI Taxonomy" id="1265818"/>
    <lineage>
        <taxon>Bacteria</taxon>
        <taxon>Bacillati</taxon>
        <taxon>Bacillota</taxon>
        <taxon>Bacilli</taxon>
        <taxon>Bacillales</taxon>
        <taxon>Listeriaceae</taxon>
        <taxon>Listeria</taxon>
    </lineage>
</organism>
<evidence type="ECO:0000256" key="1">
    <source>
        <dbReference type="ARBA" id="ARBA00004613"/>
    </source>
</evidence>
<feature type="domain" description="Pre-toxin TG" evidence="3">
    <location>
        <begin position="156"/>
        <end position="210"/>
    </location>
</feature>
<keyword evidence="2" id="KW-0964">Secreted</keyword>
<comment type="caution">
    <text evidence="4">The sequence shown here is derived from an EMBL/GenBank/DDBJ whole genome shotgun (WGS) entry which is preliminary data.</text>
</comment>
<dbReference type="PATRIC" id="fig|1265818.5.peg.791"/>
<dbReference type="AlphaFoldDB" id="W7BKY4"/>
<gene>
    <name evidence="4" type="ORF">MAQA_03951</name>
</gene>
<accession>W7BKY4</accession>
<dbReference type="GO" id="GO:0005576">
    <property type="term" value="C:extracellular region"/>
    <property type="evidence" value="ECO:0007669"/>
    <property type="project" value="UniProtKB-SubCell"/>
</dbReference>
<name>W7BKY4_9LIST</name>
<comment type="subcellular location">
    <subcellularLocation>
        <location evidence="1">Secreted</location>
    </subcellularLocation>
</comment>
<protein>
    <recommendedName>
        <fullName evidence="3">Pre-toxin TG domain-containing protein</fullName>
    </recommendedName>
</protein>
<evidence type="ECO:0000256" key="2">
    <source>
        <dbReference type="ARBA" id="ARBA00022525"/>
    </source>
</evidence>
<dbReference type="EMBL" id="AOCG01000004">
    <property type="protein sequence ID" value="EUJ20553.1"/>
    <property type="molecule type" value="Genomic_DNA"/>
</dbReference>
<evidence type="ECO:0000259" key="3">
    <source>
        <dbReference type="Pfam" id="PF14449"/>
    </source>
</evidence>
<evidence type="ECO:0000313" key="4">
    <source>
        <dbReference type="EMBL" id="EUJ20553.1"/>
    </source>
</evidence>